<sequence length="245" mass="28377">MKVSVIVPTYNEASRIRKLVAHLFHHRTNFLEEIIVCDGGSNDDTIHEAEAAGAIVLQSPQKGRAAQMNYAVKKSRGSILYFVHADTLPPESYLNDISEHIQQGYLIGCYRSQFENEHPLLKINGFFSRFDRFTCRGGDQTLFVTRDLFEQANGYDEYYVVMEDFDFIRRARQRAKFVIMPKTALVSARKYEDNHYLKVNVANGLVFLMYRLGFSPQILLKTYKKLVYYPRYSDQKTSQKQADTV</sequence>
<reference evidence="7" key="2">
    <citation type="journal article" date="2024" name="Antonie Van Leeuwenhoek">
        <title>Roseihalotalea indica gen. nov., sp. nov., a halophilic Bacteroidetes from mesopelagic Southwest Indian Ocean with higher carbohydrate metabolic potential.</title>
        <authorList>
            <person name="Chen B."/>
            <person name="Zhang M."/>
            <person name="Lin D."/>
            <person name="Ye J."/>
            <person name="Tang K."/>
        </authorList>
    </citation>
    <scope>NUCLEOTIDE SEQUENCE</scope>
    <source>
        <strain evidence="7">TK19036</strain>
    </source>
</reference>
<dbReference type="CDD" id="cd02522">
    <property type="entry name" value="GT_2_like_a"/>
    <property type="match status" value="1"/>
</dbReference>
<reference evidence="7" key="1">
    <citation type="journal article" date="2023" name="Comput. Struct. Biotechnol. J.">
        <title>Discovery of a novel marine Bacteroidetes with a rich repertoire of carbohydrate-active enzymes.</title>
        <authorList>
            <person name="Chen B."/>
            <person name="Liu G."/>
            <person name="Chen Q."/>
            <person name="Wang H."/>
            <person name="Liu L."/>
            <person name="Tang K."/>
        </authorList>
    </citation>
    <scope>NUCLEOTIDE SEQUENCE</scope>
    <source>
        <strain evidence="7">TK19036</strain>
    </source>
</reference>
<keyword evidence="3" id="KW-0328">Glycosyltransferase</keyword>
<dbReference type="GO" id="GO:0016757">
    <property type="term" value="F:glycosyltransferase activity"/>
    <property type="evidence" value="ECO:0007669"/>
    <property type="project" value="UniProtKB-KW"/>
</dbReference>
<dbReference type="InterPro" id="IPR029044">
    <property type="entry name" value="Nucleotide-diphossugar_trans"/>
</dbReference>
<feature type="domain" description="Glycosyltransferase 2-like" evidence="6">
    <location>
        <begin position="4"/>
        <end position="121"/>
    </location>
</feature>
<dbReference type="InterPro" id="IPR026461">
    <property type="entry name" value="Trfase_2_rSAM/seldom_assoc"/>
</dbReference>
<dbReference type="SUPFAM" id="SSF53448">
    <property type="entry name" value="Nucleotide-diphospho-sugar transferases"/>
    <property type="match status" value="1"/>
</dbReference>
<keyword evidence="4" id="KW-0808">Transferase</keyword>
<evidence type="ECO:0000313" key="7">
    <source>
        <dbReference type="EMBL" id="WKN39627.1"/>
    </source>
</evidence>
<comment type="subcellular location">
    <subcellularLocation>
        <location evidence="1">Cell membrane</location>
    </subcellularLocation>
</comment>
<dbReference type="Pfam" id="PF00535">
    <property type="entry name" value="Glycos_transf_2"/>
    <property type="match status" value="1"/>
</dbReference>
<evidence type="ECO:0000256" key="2">
    <source>
        <dbReference type="ARBA" id="ARBA00022475"/>
    </source>
</evidence>
<dbReference type="AlphaFoldDB" id="A0AA49JJC7"/>
<protein>
    <submittedName>
        <fullName evidence="7">TIGR04283 family arsenosugar biosynthesis glycosyltransferase</fullName>
    </submittedName>
</protein>
<dbReference type="InterPro" id="IPR001173">
    <property type="entry name" value="Glyco_trans_2-like"/>
</dbReference>
<dbReference type="PANTHER" id="PTHR43646:SF2">
    <property type="entry name" value="GLYCOSYLTRANSFERASE 2-LIKE DOMAIN-CONTAINING PROTEIN"/>
    <property type="match status" value="1"/>
</dbReference>
<evidence type="ECO:0000256" key="3">
    <source>
        <dbReference type="ARBA" id="ARBA00022676"/>
    </source>
</evidence>
<proteinExistence type="predicted"/>
<keyword evidence="2" id="KW-1003">Cell membrane</keyword>
<evidence type="ECO:0000256" key="5">
    <source>
        <dbReference type="ARBA" id="ARBA00023136"/>
    </source>
</evidence>
<dbReference type="EMBL" id="CP120682">
    <property type="protein sequence ID" value="WKN39627.1"/>
    <property type="molecule type" value="Genomic_DNA"/>
</dbReference>
<dbReference type="NCBIfam" id="TIGR04283">
    <property type="entry name" value="glyco_like_mftF"/>
    <property type="match status" value="1"/>
</dbReference>
<gene>
    <name evidence="7" type="ORF">K4G66_13085</name>
</gene>
<evidence type="ECO:0000256" key="4">
    <source>
        <dbReference type="ARBA" id="ARBA00022679"/>
    </source>
</evidence>
<name>A0AA49JJC7_9BACT</name>
<accession>A0AA49JJC7</accession>
<dbReference type="PANTHER" id="PTHR43646">
    <property type="entry name" value="GLYCOSYLTRANSFERASE"/>
    <property type="match status" value="1"/>
</dbReference>
<keyword evidence="5" id="KW-0472">Membrane</keyword>
<evidence type="ECO:0000259" key="6">
    <source>
        <dbReference type="Pfam" id="PF00535"/>
    </source>
</evidence>
<organism evidence="7">
    <name type="scientific">Roseihalotalea indica</name>
    <dbReference type="NCBI Taxonomy" id="2867963"/>
    <lineage>
        <taxon>Bacteria</taxon>
        <taxon>Pseudomonadati</taxon>
        <taxon>Bacteroidota</taxon>
        <taxon>Cytophagia</taxon>
        <taxon>Cytophagales</taxon>
        <taxon>Catalimonadaceae</taxon>
        <taxon>Roseihalotalea</taxon>
    </lineage>
</organism>
<dbReference type="Gene3D" id="3.90.550.10">
    <property type="entry name" value="Spore Coat Polysaccharide Biosynthesis Protein SpsA, Chain A"/>
    <property type="match status" value="1"/>
</dbReference>
<dbReference type="GO" id="GO:0005886">
    <property type="term" value="C:plasma membrane"/>
    <property type="evidence" value="ECO:0007669"/>
    <property type="project" value="UniProtKB-SubCell"/>
</dbReference>
<evidence type="ECO:0000256" key="1">
    <source>
        <dbReference type="ARBA" id="ARBA00004236"/>
    </source>
</evidence>